<gene>
    <name evidence="7" type="primary">puuP</name>
    <name evidence="7" type="ORF">VQ7734_04526</name>
</gene>
<sequence>MDDSSSYKRVLSLRDVILFGLSFMAPATVFATYGIAVMSSGGMIASGYGITLICVLFSALSYARLAKQFPSSGSCYIYIKNILGGKAGFIIGWAILLDYILSPMISALLFGIFMHAYFPGISDSVFIIVFLIAITIINISGIKIAANYNTCITVFQILFMIVFCAFSTHTLIDQHGFTSLISTTPFYDEHVSWGSLFTCIPILFFSFLGFDAITTLAEETVNPQKIIPKAIFSIVFTGGVLFVISSYFMQLIIPDSTAIADPDAAAMQIMFKAGGNLLQSLFIVLTIMGTTASAIASGSCAARILYAMGKENVLPAAIFGYLSPRFRTPVINLVIIGSIGLSALFISLTFATHLISFGVIFSLIVINFSVFRHFFVRQQQTHWIKNALLPWSGVAISFTILLALGKDAVILGLVWLLAGFMYVQFRPEKADYAALESADKL</sequence>
<dbReference type="EMBL" id="FRFG01000078">
    <property type="protein sequence ID" value="SHO58754.1"/>
    <property type="molecule type" value="Genomic_DNA"/>
</dbReference>
<accession>A0A1M7Z1P6</accession>
<comment type="subcellular location">
    <subcellularLocation>
        <location evidence="1">Membrane</location>
        <topology evidence="1">Multi-pass membrane protein</topology>
    </subcellularLocation>
</comment>
<keyword evidence="8" id="KW-1185">Reference proteome</keyword>
<keyword evidence="4 5" id="KW-0472">Membrane</keyword>
<proteinExistence type="predicted"/>
<protein>
    <submittedName>
        <fullName evidence="7">Putrescine importer PuuP</fullName>
    </submittedName>
</protein>
<feature type="transmembrane region" description="Helical" evidence="5">
    <location>
        <begin position="231"/>
        <end position="253"/>
    </location>
</feature>
<feature type="transmembrane region" description="Helical" evidence="5">
    <location>
        <begin position="152"/>
        <end position="172"/>
    </location>
</feature>
<dbReference type="OrthoDB" id="9804700at2"/>
<dbReference type="Proteomes" id="UP000184600">
    <property type="component" value="Unassembled WGS sequence"/>
</dbReference>
<evidence type="ECO:0000256" key="2">
    <source>
        <dbReference type="ARBA" id="ARBA00022692"/>
    </source>
</evidence>
<name>A0A1M7Z1P6_9VIBR</name>
<evidence type="ECO:0000313" key="8">
    <source>
        <dbReference type="Proteomes" id="UP000184600"/>
    </source>
</evidence>
<feature type="transmembrane region" description="Helical" evidence="5">
    <location>
        <begin position="408"/>
        <end position="425"/>
    </location>
</feature>
<dbReference type="InterPro" id="IPR050367">
    <property type="entry name" value="APC_superfamily"/>
</dbReference>
<reference evidence="8" key="1">
    <citation type="submission" date="2016-12" db="EMBL/GenBank/DDBJ databases">
        <authorList>
            <person name="Rodrigo-Torres L."/>
            <person name="Arahal R.D."/>
            <person name="Lucena T."/>
        </authorList>
    </citation>
    <scope>NUCLEOTIDE SEQUENCE [LARGE SCALE GENOMIC DNA]</scope>
</reference>
<keyword evidence="3 5" id="KW-1133">Transmembrane helix</keyword>
<evidence type="ECO:0000313" key="7">
    <source>
        <dbReference type="EMBL" id="SHO58754.1"/>
    </source>
</evidence>
<feature type="transmembrane region" description="Helical" evidence="5">
    <location>
        <begin position="16"/>
        <end position="36"/>
    </location>
</feature>
<feature type="transmembrane region" description="Helical" evidence="5">
    <location>
        <begin position="281"/>
        <end position="309"/>
    </location>
</feature>
<keyword evidence="2 5" id="KW-0812">Transmembrane</keyword>
<feature type="transmembrane region" description="Helical" evidence="5">
    <location>
        <begin position="124"/>
        <end position="145"/>
    </location>
</feature>
<feature type="transmembrane region" description="Helical" evidence="5">
    <location>
        <begin position="354"/>
        <end position="371"/>
    </location>
</feature>
<dbReference type="AlphaFoldDB" id="A0A1M7Z1P6"/>
<evidence type="ECO:0000256" key="3">
    <source>
        <dbReference type="ARBA" id="ARBA00022989"/>
    </source>
</evidence>
<feature type="domain" description="Amino acid permease/ SLC12A" evidence="6">
    <location>
        <begin position="16"/>
        <end position="399"/>
    </location>
</feature>
<evidence type="ECO:0000259" key="6">
    <source>
        <dbReference type="Pfam" id="PF00324"/>
    </source>
</evidence>
<evidence type="ECO:0000256" key="5">
    <source>
        <dbReference type="SAM" id="Phobius"/>
    </source>
</evidence>
<dbReference type="Gene3D" id="1.20.1740.10">
    <property type="entry name" value="Amino acid/polyamine transporter I"/>
    <property type="match status" value="1"/>
</dbReference>
<evidence type="ECO:0000256" key="4">
    <source>
        <dbReference type="ARBA" id="ARBA00023136"/>
    </source>
</evidence>
<dbReference type="PANTHER" id="PTHR42770:SF8">
    <property type="entry name" value="PUTRESCINE IMPORTER PUUP"/>
    <property type="match status" value="1"/>
</dbReference>
<feature type="transmembrane region" description="Helical" evidence="5">
    <location>
        <begin position="192"/>
        <end position="210"/>
    </location>
</feature>
<dbReference type="InterPro" id="IPR004841">
    <property type="entry name" value="AA-permease/SLC12A_dom"/>
</dbReference>
<dbReference type="PANTHER" id="PTHR42770">
    <property type="entry name" value="AMINO ACID TRANSPORTER-RELATED"/>
    <property type="match status" value="1"/>
</dbReference>
<dbReference type="Pfam" id="PF00324">
    <property type="entry name" value="AA_permease"/>
    <property type="match status" value="1"/>
</dbReference>
<dbReference type="GO" id="GO:0055085">
    <property type="term" value="P:transmembrane transport"/>
    <property type="evidence" value="ECO:0007669"/>
    <property type="project" value="InterPro"/>
</dbReference>
<feature type="transmembrane region" description="Helical" evidence="5">
    <location>
        <begin position="42"/>
        <end position="66"/>
    </location>
</feature>
<evidence type="ECO:0000256" key="1">
    <source>
        <dbReference type="ARBA" id="ARBA00004141"/>
    </source>
</evidence>
<dbReference type="RefSeq" id="WP_073586199.1">
    <property type="nucleotide sequence ID" value="NZ_AP024897.1"/>
</dbReference>
<dbReference type="PIRSF" id="PIRSF006060">
    <property type="entry name" value="AA_transporter"/>
    <property type="match status" value="1"/>
</dbReference>
<feature type="transmembrane region" description="Helical" evidence="5">
    <location>
        <begin position="87"/>
        <end position="118"/>
    </location>
</feature>
<dbReference type="GO" id="GO:0016020">
    <property type="term" value="C:membrane"/>
    <property type="evidence" value="ECO:0007669"/>
    <property type="project" value="UniProtKB-SubCell"/>
</dbReference>
<feature type="transmembrane region" description="Helical" evidence="5">
    <location>
        <begin position="383"/>
        <end position="402"/>
    </location>
</feature>
<dbReference type="STRING" id="1117707.VQ7734_04526"/>
<feature type="transmembrane region" description="Helical" evidence="5">
    <location>
        <begin position="330"/>
        <end position="348"/>
    </location>
</feature>
<organism evidence="7 8">
    <name type="scientific">Vibrio quintilis</name>
    <dbReference type="NCBI Taxonomy" id="1117707"/>
    <lineage>
        <taxon>Bacteria</taxon>
        <taxon>Pseudomonadati</taxon>
        <taxon>Pseudomonadota</taxon>
        <taxon>Gammaproteobacteria</taxon>
        <taxon>Vibrionales</taxon>
        <taxon>Vibrionaceae</taxon>
        <taxon>Vibrio</taxon>
    </lineage>
</organism>